<dbReference type="PANTHER" id="PTHR40278:SF1">
    <property type="entry name" value="DNA UTILIZATION PROTEIN HOFN"/>
    <property type="match status" value="1"/>
</dbReference>
<keyword evidence="2" id="KW-1133">Transmembrane helix</keyword>
<dbReference type="PANTHER" id="PTHR40278">
    <property type="entry name" value="DNA UTILIZATION PROTEIN HOFN"/>
    <property type="match status" value="1"/>
</dbReference>
<sequence length="206" mass="23363">MARKFNLQPWRAQLREQQKKQFITISMVTALVTAGLCFGYYFYKKTYKEDQDAAISTLNNEIASLKKAEQQVNHAKKLQEEVTKQILVIQGLQNQRSLTVEILNYLATKTPESVFINAINFTSDVQKGSSILTIEGVAENESGVASFMSILQKFPKFSQIRLDTMKRAESNERYNVTDNTGVRTFTLVVTVLPNSPIELNLLSDKE</sequence>
<keyword evidence="4" id="KW-1185">Reference proteome</keyword>
<evidence type="ECO:0000256" key="2">
    <source>
        <dbReference type="SAM" id="Phobius"/>
    </source>
</evidence>
<evidence type="ECO:0000256" key="1">
    <source>
        <dbReference type="SAM" id="Coils"/>
    </source>
</evidence>
<accession>A0A380N057</accession>
<feature type="coiled-coil region" evidence="1">
    <location>
        <begin position="48"/>
        <end position="95"/>
    </location>
</feature>
<feature type="transmembrane region" description="Helical" evidence="2">
    <location>
        <begin position="21"/>
        <end position="43"/>
    </location>
</feature>
<dbReference type="EMBL" id="UHIC01000001">
    <property type="protein sequence ID" value="SUO97301.1"/>
    <property type="molecule type" value="Genomic_DNA"/>
</dbReference>
<organism evidence="3 4">
    <name type="scientific">Suttonella ornithocola</name>
    <dbReference type="NCBI Taxonomy" id="279832"/>
    <lineage>
        <taxon>Bacteria</taxon>
        <taxon>Pseudomonadati</taxon>
        <taxon>Pseudomonadota</taxon>
        <taxon>Gammaproteobacteria</taxon>
        <taxon>Cardiobacteriales</taxon>
        <taxon>Cardiobacteriaceae</taxon>
        <taxon>Suttonella</taxon>
    </lineage>
</organism>
<protein>
    <submittedName>
        <fullName evidence="3">Fimbrial assembly protein (PilN)</fullName>
    </submittedName>
</protein>
<dbReference type="Proteomes" id="UP000254601">
    <property type="component" value="Unassembled WGS sequence"/>
</dbReference>
<dbReference type="InterPro" id="IPR007813">
    <property type="entry name" value="PilN"/>
</dbReference>
<keyword evidence="2" id="KW-0812">Transmembrane</keyword>
<keyword evidence="1" id="KW-0175">Coiled coil</keyword>
<dbReference type="RefSeq" id="WP_072577232.1">
    <property type="nucleotide sequence ID" value="NZ_LWHB01000148.1"/>
</dbReference>
<evidence type="ECO:0000313" key="3">
    <source>
        <dbReference type="EMBL" id="SUO97301.1"/>
    </source>
</evidence>
<proteinExistence type="predicted"/>
<dbReference type="InterPro" id="IPR052534">
    <property type="entry name" value="Extracell_DNA_Util/SecSys_Comp"/>
</dbReference>
<keyword evidence="2" id="KW-0472">Membrane</keyword>
<dbReference type="AlphaFoldDB" id="A0A380N057"/>
<name>A0A380N057_9GAMM</name>
<evidence type="ECO:0000313" key="4">
    <source>
        <dbReference type="Proteomes" id="UP000254601"/>
    </source>
</evidence>
<dbReference type="OrthoDB" id="5296173at2"/>
<dbReference type="Pfam" id="PF05137">
    <property type="entry name" value="PilN"/>
    <property type="match status" value="1"/>
</dbReference>
<gene>
    <name evidence="3" type="ORF">NCTC13337_02357</name>
</gene>
<reference evidence="3 4" key="1">
    <citation type="submission" date="2018-06" db="EMBL/GenBank/DDBJ databases">
        <authorList>
            <consortium name="Pathogen Informatics"/>
            <person name="Doyle S."/>
        </authorList>
    </citation>
    <scope>NUCLEOTIDE SEQUENCE [LARGE SCALE GENOMIC DNA]</scope>
    <source>
        <strain evidence="3 4">NCTC13337</strain>
    </source>
</reference>